<name>A0A199P6V2_9XANT</name>
<reference evidence="1 2" key="1">
    <citation type="submission" date="2016-04" db="EMBL/GenBank/DDBJ databases">
        <title>Xanthomonas translucens phylogeny.</title>
        <authorList>
            <person name="Langlois P."/>
        </authorList>
    </citation>
    <scope>NUCLEOTIDE SEQUENCE [LARGE SCALE GENOMIC DNA]</scope>
    <source>
        <strain evidence="1 2">B99</strain>
    </source>
</reference>
<sequence length="105" mass="11436">MVVPTLTPISPPAFLFSDLLVLVSSLLSRLRLLAAANATFSPVILLPITLRSPPVAAMVTLPSLRMRLPPVVSSCVVVLLDELLAPMPMRRLMPPIDWPWADAAW</sequence>
<dbReference type="EMBL" id="LWSU01000051">
    <property type="protein sequence ID" value="OAX57014.1"/>
    <property type="molecule type" value="Genomic_DNA"/>
</dbReference>
<gene>
    <name evidence="1" type="ORF">A6R73_11460</name>
</gene>
<comment type="caution">
    <text evidence="1">The sequence shown here is derived from an EMBL/GenBank/DDBJ whole genome shotgun (WGS) entry which is preliminary data.</text>
</comment>
<evidence type="ECO:0000313" key="1">
    <source>
        <dbReference type="EMBL" id="OAX57014.1"/>
    </source>
</evidence>
<protein>
    <submittedName>
        <fullName evidence="1">Uncharacterized protein</fullName>
    </submittedName>
</protein>
<evidence type="ECO:0000313" key="2">
    <source>
        <dbReference type="Proteomes" id="UP000093858"/>
    </source>
</evidence>
<proteinExistence type="predicted"/>
<accession>A0A199P6V2</accession>
<dbReference type="Proteomes" id="UP000093858">
    <property type="component" value="Unassembled WGS sequence"/>
</dbReference>
<dbReference type="AlphaFoldDB" id="A0A199P6V2"/>
<organism evidence="1 2">
    <name type="scientific">Xanthomonas graminis pv. poae</name>
    <dbReference type="NCBI Taxonomy" id="227946"/>
    <lineage>
        <taxon>Bacteria</taxon>
        <taxon>Pseudomonadati</taxon>
        <taxon>Pseudomonadota</taxon>
        <taxon>Gammaproteobacteria</taxon>
        <taxon>Lysobacterales</taxon>
        <taxon>Lysobacteraceae</taxon>
        <taxon>Xanthomonas</taxon>
        <taxon>Xanthomonas translucens group</taxon>
        <taxon>Xanthomonas graminis</taxon>
    </lineage>
</organism>